<reference evidence="3" key="1">
    <citation type="submission" date="2018-06" db="EMBL/GenBank/DDBJ databases">
        <authorList>
            <person name="Zhirakovskaya E."/>
        </authorList>
    </citation>
    <scope>NUCLEOTIDE SEQUENCE</scope>
</reference>
<proteinExistence type="inferred from homology"/>
<dbReference type="Gene3D" id="3.10.310.10">
    <property type="entry name" value="Diaminopimelate Epimerase, Chain A, domain 1"/>
    <property type="match status" value="2"/>
</dbReference>
<dbReference type="GO" id="GO:0005737">
    <property type="term" value="C:cytoplasm"/>
    <property type="evidence" value="ECO:0007669"/>
    <property type="project" value="TreeGrafter"/>
</dbReference>
<sequence>MDIKIYQVDAFANHIFEGNPAAVCPLDSWLPDTLMQRIAAENNLSETAFFVEQACIFHIRWFTPAAEVNLCGHATLASAKIIFDELNFSQPQIIFSSKSGKLLVSKQEEYLVMDFPAQLPIACETPEQLKEAFHHAPFQCFKHNDYFLIFSSEADITNAAPDMQLLREVDLRAVCISAAGEHYDFVSRCFAPKYGIDEDPVTGSTFSQLAPYWSNVLNKKTLHAKQISARGGEVNVQDLGDRVLISGKAVKYLSGTLSIDLV</sequence>
<accession>A0A3B0XAL4</accession>
<keyword evidence="2" id="KW-0413">Isomerase</keyword>
<dbReference type="PANTHER" id="PTHR13774">
    <property type="entry name" value="PHENAZINE BIOSYNTHESIS PROTEIN"/>
    <property type="match status" value="1"/>
</dbReference>
<protein>
    <submittedName>
        <fullName evidence="3">Phenazine biosynthesis protein PhzF like</fullName>
    </submittedName>
</protein>
<evidence type="ECO:0000256" key="2">
    <source>
        <dbReference type="ARBA" id="ARBA00023235"/>
    </source>
</evidence>
<dbReference type="InterPro" id="IPR003719">
    <property type="entry name" value="Phenazine_PhzF-like"/>
</dbReference>
<gene>
    <name evidence="3" type="ORF">MNBD_GAMMA08-1247</name>
</gene>
<name>A0A3B0XAL4_9ZZZZ</name>
<dbReference type="PIRSF" id="PIRSF016184">
    <property type="entry name" value="PhzC_PhzF"/>
    <property type="match status" value="1"/>
</dbReference>
<dbReference type="PANTHER" id="PTHR13774:SF17">
    <property type="entry name" value="PHENAZINE BIOSYNTHESIS-LIKE DOMAIN-CONTAINING PROTEIN"/>
    <property type="match status" value="1"/>
</dbReference>
<dbReference type="Pfam" id="PF02567">
    <property type="entry name" value="PhzC-PhzF"/>
    <property type="match status" value="1"/>
</dbReference>
<evidence type="ECO:0000313" key="3">
    <source>
        <dbReference type="EMBL" id="VAW60522.1"/>
    </source>
</evidence>
<evidence type="ECO:0000256" key="1">
    <source>
        <dbReference type="ARBA" id="ARBA00008270"/>
    </source>
</evidence>
<comment type="similarity">
    <text evidence="1">Belongs to the PhzF family.</text>
</comment>
<dbReference type="EMBL" id="UOFH01000147">
    <property type="protein sequence ID" value="VAW60522.1"/>
    <property type="molecule type" value="Genomic_DNA"/>
</dbReference>
<dbReference type="SUPFAM" id="SSF54506">
    <property type="entry name" value="Diaminopimelate epimerase-like"/>
    <property type="match status" value="1"/>
</dbReference>
<organism evidence="3">
    <name type="scientific">hydrothermal vent metagenome</name>
    <dbReference type="NCBI Taxonomy" id="652676"/>
    <lineage>
        <taxon>unclassified sequences</taxon>
        <taxon>metagenomes</taxon>
        <taxon>ecological metagenomes</taxon>
    </lineage>
</organism>
<dbReference type="GO" id="GO:0016853">
    <property type="term" value="F:isomerase activity"/>
    <property type="evidence" value="ECO:0007669"/>
    <property type="project" value="UniProtKB-KW"/>
</dbReference>
<dbReference type="AlphaFoldDB" id="A0A3B0XAL4"/>
<dbReference type="NCBIfam" id="TIGR00654">
    <property type="entry name" value="PhzF_family"/>
    <property type="match status" value="1"/>
</dbReference>